<accession>A0AAD4Y3F9</accession>
<dbReference type="AlphaFoldDB" id="A0AAD4Y3F9"/>
<proteinExistence type="predicted"/>
<feature type="region of interest" description="Disordered" evidence="1">
    <location>
        <begin position="145"/>
        <end position="165"/>
    </location>
</feature>
<keyword evidence="3" id="KW-1185">Reference proteome</keyword>
<comment type="caution">
    <text evidence="2">The sequence shown here is derived from an EMBL/GenBank/DDBJ whole genome shotgun (WGS) entry which is preliminary data.</text>
</comment>
<sequence length="180" mass="19749">MLDQYRRTRTIRQIYCKVIGCKMTQLNLHTAEKQTNGPPTSDCLYVSAAAQGARCLLMGLDTGAPERAERHIFYEDADASRKQLTGPRDILSGTPIVSPAHTARLGQPEGALTRTVYGADPVIGHTVASLGRDVRQGPEFRSGKILESSKGKQEFDKETETKMEKRGENGKLATVFPMAL</sequence>
<name>A0AAD4Y3F9_OVIAM</name>
<organism evidence="2 3">
    <name type="scientific">Ovis ammon polii</name>
    <dbReference type="NCBI Taxonomy" id="230172"/>
    <lineage>
        <taxon>Eukaryota</taxon>
        <taxon>Metazoa</taxon>
        <taxon>Chordata</taxon>
        <taxon>Craniata</taxon>
        <taxon>Vertebrata</taxon>
        <taxon>Euteleostomi</taxon>
        <taxon>Mammalia</taxon>
        <taxon>Eutheria</taxon>
        <taxon>Laurasiatheria</taxon>
        <taxon>Artiodactyla</taxon>
        <taxon>Ruminantia</taxon>
        <taxon>Pecora</taxon>
        <taxon>Bovidae</taxon>
        <taxon>Caprinae</taxon>
        <taxon>Ovis</taxon>
    </lineage>
</organism>
<evidence type="ECO:0000256" key="1">
    <source>
        <dbReference type="SAM" id="MobiDB-lite"/>
    </source>
</evidence>
<evidence type="ECO:0000313" key="2">
    <source>
        <dbReference type="EMBL" id="KAI4532842.1"/>
    </source>
</evidence>
<protein>
    <submittedName>
        <fullName evidence="2">Uncharacterized protein</fullName>
    </submittedName>
</protein>
<evidence type="ECO:0000313" key="3">
    <source>
        <dbReference type="Proteomes" id="UP001214576"/>
    </source>
</evidence>
<dbReference type="Proteomes" id="UP001214576">
    <property type="component" value="Unassembled WGS sequence"/>
</dbReference>
<reference evidence="2" key="1">
    <citation type="submission" date="2022-03" db="EMBL/GenBank/DDBJ databases">
        <title>Genomic analyses of argali, domestic sheep and their hybrids provide insights into chromosomal evolution, heterosis and genetic basis of agronomic traits.</title>
        <authorList>
            <person name="Li M."/>
        </authorList>
    </citation>
    <scope>NUCLEOTIDE SEQUENCE</scope>
    <source>
        <strain evidence="2">CAU-MHL-2022a</strain>
        <tissue evidence="2">Skin</tissue>
    </source>
</reference>
<gene>
    <name evidence="2" type="ORF">MG293_017250</name>
</gene>
<dbReference type="EMBL" id="JAKZEL010000021">
    <property type="protein sequence ID" value="KAI4532842.1"/>
    <property type="molecule type" value="Genomic_DNA"/>
</dbReference>